<gene>
    <name evidence="1" type="ORF">K3G42_021093</name>
</gene>
<comment type="caution">
    <text evidence="1">The sequence shown here is derived from an EMBL/GenBank/DDBJ whole genome shotgun (WGS) entry which is preliminary data.</text>
</comment>
<proteinExistence type="predicted"/>
<keyword evidence="2" id="KW-1185">Reference proteome</keyword>
<dbReference type="EMBL" id="CM037620">
    <property type="protein sequence ID" value="KAH7995083.1"/>
    <property type="molecule type" value="Genomic_DNA"/>
</dbReference>
<evidence type="ECO:0000313" key="2">
    <source>
        <dbReference type="Proteomes" id="UP000827872"/>
    </source>
</evidence>
<evidence type="ECO:0000313" key="1">
    <source>
        <dbReference type="EMBL" id="KAH7995083.1"/>
    </source>
</evidence>
<name>A0ACB8ERY3_9SAUR</name>
<sequence length="248" mass="28276">MSFHDDHCAVIPPVPAFTVGYTQAARSEVTKGNSEARPSPKPLTAKCRNLRRNYHASIVITLGQQTCVWLVGHSIEHWNGWYAASSGWVSNLGLDNILPVHWLGHQGMIWNTLLPTVRKLVLHFGPPHGVVLQLEENDSPAQKGVVLAHWMGADLRVLHWQLPRARWFWSCLLKRRSWRDALNTGKVNWTRRKACQATVQVVRDMGSEVIPQMEISHAQEAYFCPDRVHLTAWGMDVWLHTIRHSLLQ</sequence>
<organism evidence="1 2">
    <name type="scientific">Sphaerodactylus townsendi</name>
    <dbReference type="NCBI Taxonomy" id="933632"/>
    <lineage>
        <taxon>Eukaryota</taxon>
        <taxon>Metazoa</taxon>
        <taxon>Chordata</taxon>
        <taxon>Craniata</taxon>
        <taxon>Vertebrata</taxon>
        <taxon>Euteleostomi</taxon>
        <taxon>Lepidosauria</taxon>
        <taxon>Squamata</taxon>
        <taxon>Bifurcata</taxon>
        <taxon>Gekkota</taxon>
        <taxon>Sphaerodactylidae</taxon>
        <taxon>Sphaerodactylus</taxon>
    </lineage>
</organism>
<protein>
    <submittedName>
        <fullName evidence="1">Uncharacterized protein</fullName>
    </submittedName>
</protein>
<accession>A0ACB8ERY3</accession>
<reference evidence="1" key="1">
    <citation type="submission" date="2021-08" db="EMBL/GenBank/DDBJ databases">
        <title>The first chromosome-level gecko genome reveals the dynamic sex chromosomes of Neotropical dwarf geckos (Sphaerodactylidae: Sphaerodactylus).</title>
        <authorList>
            <person name="Pinto B.J."/>
            <person name="Keating S.E."/>
            <person name="Gamble T."/>
        </authorList>
    </citation>
    <scope>NUCLEOTIDE SEQUENCE</scope>
    <source>
        <strain evidence="1">TG3544</strain>
    </source>
</reference>
<dbReference type="Proteomes" id="UP000827872">
    <property type="component" value="Linkage Group LG07"/>
</dbReference>